<proteinExistence type="predicted"/>
<sequence length="138" mass="15475">MGKLDSLSGSGNFDTPMNFDLAAAWLRHAEADRGAFLSRFVAIVSQALPHQTEVQKVRRGLIRKTEEIVGIAVAFENETYWMRLKDGHHLATEIEKKVKGVVLSTRQVDAHTWMSGLMAHVRERTEQARAMSEMLAAL</sequence>
<reference evidence="1 2" key="1">
    <citation type="submission" date="2018-01" db="EMBL/GenBank/DDBJ databases">
        <title>Whole genome analyses suggest that Burkholderia sensu lato contains two further novel genera in the rhizoxinica-symbiotica group Mycetohabitans gen. nov., and Trinickia gen. nov.: implications for the evolution of diazotrophy and nodulation in the Burkholderiaceae.</title>
        <authorList>
            <person name="Estrada-de los Santos P."/>
            <person name="Palmer M."/>
            <person name="Chavez-Ramirez B."/>
            <person name="Beukes C."/>
            <person name="Steenkamp E.T."/>
            <person name="Hirsch A.M."/>
            <person name="Manyaka P."/>
            <person name="Maluk M."/>
            <person name="Lafos M."/>
            <person name="Crook M."/>
            <person name="Gross E."/>
            <person name="Simon M.F."/>
            <person name="Bueno dos Reis Junior F."/>
            <person name="Poole P.S."/>
            <person name="Venter S.N."/>
            <person name="James E.K."/>
        </authorList>
    </citation>
    <scope>NUCLEOTIDE SEQUENCE [LARGE SCALE GENOMIC DNA]</scope>
    <source>
        <strain evidence="1 2">GIMN1.004</strain>
    </source>
</reference>
<keyword evidence="2" id="KW-1185">Reference proteome</keyword>
<dbReference type="EMBL" id="PNYA01000026">
    <property type="protein sequence ID" value="PMS16162.1"/>
    <property type="molecule type" value="Genomic_DNA"/>
</dbReference>
<comment type="caution">
    <text evidence="1">The sequence shown here is derived from an EMBL/GenBank/DDBJ whole genome shotgun (WGS) entry which is preliminary data.</text>
</comment>
<gene>
    <name evidence="1" type="ORF">C0Z18_24545</name>
</gene>
<protein>
    <submittedName>
        <fullName evidence="1">Uncharacterized protein</fullName>
    </submittedName>
</protein>
<accession>A0A2N7VG90</accession>
<organism evidence="1 2">
    <name type="scientific">Trinickia dabaoshanensis</name>
    <dbReference type="NCBI Taxonomy" id="564714"/>
    <lineage>
        <taxon>Bacteria</taxon>
        <taxon>Pseudomonadati</taxon>
        <taxon>Pseudomonadota</taxon>
        <taxon>Betaproteobacteria</taxon>
        <taxon>Burkholderiales</taxon>
        <taxon>Burkholderiaceae</taxon>
        <taxon>Trinickia</taxon>
    </lineage>
</organism>
<dbReference type="OrthoDB" id="9100269at2"/>
<dbReference type="Proteomes" id="UP000235616">
    <property type="component" value="Unassembled WGS sequence"/>
</dbReference>
<evidence type="ECO:0000313" key="1">
    <source>
        <dbReference type="EMBL" id="PMS16162.1"/>
    </source>
</evidence>
<evidence type="ECO:0000313" key="2">
    <source>
        <dbReference type="Proteomes" id="UP000235616"/>
    </source>
</evidence>
<dbReference type="RefSeq" id="WP_102648046.1">
    <property type="nucleotide sequence ID" value="NZ_PNYA01000026.1"/>
</dbReference>
<dbReference type="AlphaFoldDB" id="A0A2N7VG90"/>
<name>A0A2N7VG90_9BURK</name>